<keyword evidence="13" id="KW-0238">DNA-binding</keyword>
<dbReference type="GO" id="GO:0075732">
    <property type="term" value="P:viral penetration into host nucleus"/>
    <property type="evidence" value="ECO:0007669"/>
    <property type="project" value="UniProtKB-KW"/>
</dbReference>
<evidence type="ECO:0000256" key="4">
    <source>
        <dbReference type="ARBA" id="ARBA00022431"/>
    </source>
</evidence>
<keyword evidence="9" id="KW-1162">Viral penetration into host cytoplasm</keyword>
<sequence>MAFRRRFVRSRAPRRRYLGFRKRRQTKTRSRKYHRRRTSGNLTLLCRKTVLQEVTGPNAFTVQISPKLKEIDEASPFIAQFEAFRIHSVTVRVRPHFNFAEAESPVSPYYIAPWHKPVTNINAEIIRSIDKCRTYNGTSVAKRSFVPAVLSSIADADKPGTTKFAKTNWRPRIEIVGEAADVAHYCGVIYFSGSKGASPARKLYYELETTCKVTFYNQKHYA</sequence>
<dbReference type="GO" id="GO:0042025">
    <property type="term" value="C:host cell nucleus"/>
    <property type="evidence" value="ECO:0007669"/>
    <property type="project" value="UniProtKB-SubCell"/>
</dbReference>
<keyword evidence="10" id="KW-1161">Viral attachment to host cell</keyword>
<evidence type="ECO:0000256" key="5">
    <source>
        <dbReference type="ARBA" id="ARBA00022524"/>
    </source>
</evidence>
<keyword evidence="11" id="KW-0946">Virion</keyword>
<reference evidence="16" key="1">
    <citation type="journal article" date="2024" name="Microbiome">
        <title>Substantial viral diversity in bats and rodents from East Africa: insights into evolution, recombination, and cocirculation.</title>
        <authorList>
            <person name="Wang D."/>
            <person name="Yang X."/>
            <person name="Ren Z."/>
            <person name="Hu B."/>
            <person name="Zhao H."/>
            <person name="Yang K."/>
            <person name="Shi P."/>
            <person name="Zhang Z."/>
            <person name="Feng Q."/>
            <person name="Nawenja C.V."/>
            <person name="Obanda V."/>
            <person name="Robert K."/>
            <person name="Nalikka B."/>
            <person name="Waruhiu C.N."/>
            <person name="Ochola G.O."/>
            <person name="Onyuok S.O."/>
            <person name="Ochieng H."/>
            <person name="Li B."/>
            <person name="Zhu Y."/>
            <person name="Si H."/>
            <person name="Yin J."/>
            <person name="Kristiansen K."/>
            <person name="Jin X."/>
            <person name="Xu X."/>
            <person name="Xiao M."/>
            <person name="Agwanda B."/>
            <person name="Ommeh S."/>
            <person name="Li J."/>
            <person name="Shi Z.L."/>
        </authorList>
    </citation>
    <scope>NUCLEOTIDE SEQUENCE</scope>
    <source>
        <strain evidence="16">8A/Kenya/BAT2997/2015</strain>
    </source>
</reference>
<accession>A0AAU7E1T2</accession>
<comment type="subcellular location">
    <subcellularLocation>
        <location evidence="1">Host nucleus</location>
    </subcellularLocation>
    <subcellularLocation>
        <location evidence="2">Virion</location>
    </subcellularLocation>
</comment>
<dbReference type="GO" id="GO:0019069">
    <property type="term" value="P:viral capsid assembly"/>
    <property type="evidence" value="ECO:0007669"/>
    <property type="project" value="InterPro"/>
</dbReference>
<comment type="similarity">
    <text evidence="3">Belongs to the circoviridae capsid protein family.</text>
</comment>
<proteinExistence type="inferred from homology"/>
<organism evidence="16">
    <name type="scientific">Miniopterus bat circovirus</name>
    <dbReference type="NCBI Taxonomy" id="3141887"/>
    <lineage>
        <taxon>Viruses</taxon>
        <taxon>Monodnaviria</taxon>
        <taxon>Shotokuvirae</taxon>
        <taxon>Cressdnaviricota</taxon>
        <taxon>Arfiviricetes</taxon>
        <taxon>Cirlivirales</taxon>
        <taxon>Circoviridae</taxon>
        <taxon>Circovirus</taxon>
    </lineage>
</organism>
<evidence type="ECO:0000256" key="10">
    <source>
        <dbReference type="ARBA" id="ARBA00022804"/>
    </source>
</evidence>
<dbReference type="InterPro" id="IPR038652">
    <property type="entry name" value="Circovirus_capsid_sf"/>
</dbReference>
<evidence type="ECO:0000256" key="1">
    <source>
        <dbReference type="ARBA" id="ARBA00004147"/>
    </source>
</evidence>
<dbReference type="Gene3D" id="2.60.120.950">
    <property type="entry name" value="Circovirus capsid protein"/>
    <property type="match status" value="1"/>
</dbReference>
<comment type="subunit">
    <text evidence="15">Homomultimer. Assembles in the nucleus, presumably in an immature form, then migrates to the cytoplasm once assembled as mature virion. Interacts with Rep; this interaction relocates Rep into the nucleus.</text>
</comment>
<keyword evidence="14" id="KW-1160">Virus entry into host cell</keyword>
<keyword evidence="8" id="KW-0945">Host-virus interaction</keyword>
<dbReference type="GO" id="GO:0003677">
    <property type="term" value="F:DNA binding"/>
    <property type="evidence" value="ECO:0007669"/>
    <property type="project" value="UniProtKB-KW"/>
</dbReference>
<dbReference type="GO" id="GO:0043657">
    <property type="term" value="C:host cell"/>
    <property type="evidence" value="ECO:0007669"/>
    <property type="project" value="GOC"/>
</dbReference>
<dbReference type="InterPro" id="IPR003383">
    <property type="entry name" value="Circovirus_capsid"/>
</dbReference>
<evidence type="ECO:0000256" key="9">
    <source>
        <dbReference type="ARBA" id="ARBA00022595"/>
    </source>
</evidence>
<keyword evidence="7" id="KW-1048">Host nucleus</keyword>
<dbReference type="GO" id="GO:0039615">
    <property type="term" value="C:T=1 icosahedral viral capsid"/>
    <property type="evidence" value="ECO:0007669"/>
    <property type="project" value="UniProtKB-KW"/>
</dbReference>
<evidence type="ECO:0000256" key="2">
    <source>
        <dbReference type="ARBA" id="ARBA00004328"/>
    </source>
</evidence>
<evidence type="ECO:0000256" key="7">
    <source>
        <dbReference type="ARBA" id="ARBA00022562"/>
    </source>
</evidence>
<evidence type="ECO:0000256" key="8">
    <source>
        <dbReference type="ARBA" id="ARBA00022581"/>
    </source>
</evidence>
<evidence type="ECO:0000256" key="14">
    <source>
        <dbReference type="ARBA" id="ARBA00023296"/>
    </source>
</evidence>
<keyword evidence="12" id="KW-1164">Virus endocytosis by host</keyword>
<protein>
    <submittedName>
        <fullName evidence="16">Capsid protein</fullName>
    </submittedName>
</protein>
<name>A0AAU7E1T2_9CIRC</name>
<evidence type="ECO:0000313" key="16">
    <source>
        <dbReference type="EMBL" id="XBH24057.1"/>
    </source>
</evidence>
<keyword evidence="6" id="KW-0167">Capsid protein</keyword>
<keyword evidence="5" id="KW-1163">Viral penetration into host nucleus</keyword>
<dbReference type="Pfam" id="PF02443">
    <property type="entry name" value="Circo_capsid"/>
    <property type="match status" value="1"/>
</dbReference>
<dbReference type="GO" id="GO:0075509">
    <property type="term" value="P:endocytosis involved in viral entry into host cell"/>
    <property type="evidence" value="ECO:0007669"/>
    <property type="project" value="UniProtKB-KW"/>
</dbReference>
<dbReference type="EMBL" id="PP711973">
    <property type="protein sequence ID" value="XBH24057.1"/>
    <property type="molecule type" value="Genomic_DNA"/>
</dbReference>
<reference evidence="16" key="2">
    <citation type="submission" date="2024-02" db="EMBL/GenBank/DDBJ databases">
        <authorList>
            <person name="Hu B."/>
        </authorList>
    </citation>
    <scope>NUCLEOTIDE SEQUENCE</scope>
    <source>
        <strain evidence="16">8A/Kenya/BAT2997/2015</strain>
    </source>
</reference>
<evidence type="ECO:0000256" key="11">
    <source>
        <dbReference type="ARBA" id="ARBA00022844"/>
    </source>
</evidence>
<evidence type="ECO:0000256" key="13">
    <source>
        <dbReference type="ARBA" id="ARBA00023125"/>
    </source>
</evidence>
<keyword evidence="4" id="KW-1140">T=1 icosahedral capsid protein</keyword>
<dbReference type="GO" id="GO:0019062">
    <property type="term" value="P:virion attachment to host cell"/>
    <property type="evidence" value="ECO:0007669"/>
    <property type="project" value="UniProtKB-KW"/>
</dbReference>
<evidence type="ECO:0000256" key="12">
    <source>
        <dbReference type="ARBA" id="ARBA00022890"/>
    </source>
</evidence>
<evidence type="ECO:0000256" key="15">
    <source>
        <dbReference type="ARBA" id="ARBA00046863"/>
    </source>
</evidence>
<evidence type="ECO:0000256" key="3">
    <source>
        <dbReference type="ARBA" id="ARBA00010301"/>
    </source>
</evidence>
<evidence type="ECO:0000256" key="6">
    <source>
        <dbReference type="ARBA" id="ARBA00022561"/>
    </source>
</evidence>